<dbReference type="PRINTS" id="PR00081">
    <property type="entry name" value="GDHRDH"/>
</dbReference>
<accession>A0A841FF14</accession>
<comment type="similarity">
    <text evidence="1">Belongs to the short-chain dehydrogenases/reductases (SDR) family.</text>
</comment>
<protein>
    <submittedName>
        <fullName evidence="4">NAD(P)-dependent dehydrogenase (Short-subunit alcohol dehydrogenase family)</fullName>
    </submittedName>
</protein>
<feature type="domain" description="Ketoreductase" evidence="3">
    <location>
        <begin position="7"/>
        <end position="196"/>
    </location>
</feature>
<dbReference type="SUPFAM" id="SSF51735">
    <property type="entry name" value="NAD(P)-binding Rossmann-fold domains"/>
    <property type="match status" value="1"/>
</dbReference>
<dbReference type="SMART" id="SM00822">
    <property type="entry name" value="PKS_KR"/>
    <property type="match status" value="1"/>
</dbReference>
<name>A0A841FF14_9ACTN</name>
<dbReference type="GO" id="GO:0016491">
    <property type="term" value="F:oxidoreductase activity"/>
    <property type="evidence" value="ECO:0007669"/>
    <property type="project" value="UniProtKB-KW"/>
</dbReference>
<gene>
    <name evidence="4" type="ORF">HNR73_003765</name>
</gene>
<evidence type="ECO:0000256" key="1">
    <source>
        <dbReference type="ARBA" id="ARBA00006484"/>
    </source>
</evidence>
<dbReference type="AlphaFoldDB" id="A0A841FF14"/>
<dbReference type="PANTHER" id="PTHR43669:SF3">
    <property type="entry name" value="ALCOHOL DEHYDROGENASE, PUTATIVE (AFU_ORTHOLOGUE AFUA_3G03445)-RELATED"/>
    <property type="match status" value="1"/>
</dbReference>
<dbReference type="Proteomes" id="UP000548476">
    <property type="component" value="Unassembled WGS sequence"/>
</dbReference>
<keyword evidence="5" id="KW-1185">Reference proteome</keyword>
<dbReference type="InterPro" id="IPR036291">
    <property type="entry name" value="NAD(P)-bd_dom_sf"/>
</dbReference>
<dbReference type="Gene3D" id="3.40.50.720">
    <property type="entry name" value="NAD(P)-binding Rossmann-like Domain"/>
    <property type="match status" value="1"/>
</dbReference>
<dbReference type="PRINTS" id="PR00080">
    <property type="entry name" value="SDRFAMILY"/>
</dbReference>
<proteinExistence type="inferred from homology"/>
<dbReference type="Pfam" id="PF13561">
    <property type="entry name" value="adh_short_C2"/>
    <property type="match status" value="1"/>
</dbReference>
<evidence type="ECO:0000313" key="4">
    <source>
        <dbReference type="EMBL" id="MBB6035901.1"/>
    </source>
</evidence>
<dbReference type="RefSeq" id="WP_184788725.1">
    <property type="nucleotide sequence ID" value="NZ_BONT01000105.1"/>
</dbReference>
<comment type="caution">
    <text evidence="4">The sequence shown here is derived from an EMBL/GenBank/DDBJ whole genome shotgun (WGS) entry which is preliminary data.</text>
</comment>
<sequence length="264" mass="27218">MGRFAEHAVLVTGGAHGIGRAVAARLSSEGAVVTIADRDVEAAEATAAELSAGGATVVAVACDVTDRESVDAAVASAVEAQGRLDVLVNNVGVAGWSRFEDLEEEEWHRQADPTLLGAFRCVKAALPHLLDSPHGNVVSVGSINGIAAFGEVAYSAAKAGLQSLTQNLAVEYSPRSRRAAGLDGSVRVNLVAPGSIRTRAWEPEVIARIGTRYPMFRPGEPADIAAAVAFLASGDAAWITGLILPVDGGLLADGRLLTDVFFPG</sequence>
<reference evidence="4 5" key="1">
    <citation type="submission" date="2020-08" db="EMBL/GenBank/DDBJ databases">
        <title>Genomic Encyclopedia of Type Strains, Phase IV (KMG-IV): sequencing the most valuable type-strain genomes for metagenomic binning, comparative biology and taxonomic classification.</title>
        <authorList>
            <person name="Goeker M."/>
        </authorList>
    </citation>
    <scope>NUCLEOTIDE SEQUENCE [LARGE SCALE GENOMIC DNA]</scope>
    <source>
        <strain evidence="4 5">YIM 65646</strain>
    </source>
</reference>
<dbReference type="PANTHER" id="PTHR43669">
    <property type="entry name" value="5-KETO-D-GLUCONATE 5-REDUCTASE"/>
    <property type="match status" value="1"/>
</dbReference>
<organism evidence="4 5">
    <name type="scientific">Phytomonospora endophytica</name>
    <dbReference type="NCBI Taxonomy" id="714109"/>
    <lineage>
        <taxon>Bacteria</taxon>
        <taxon>Bacillati</taxon>
        <taxon>Actinomycetota</taxon>
        <taxon>Actinomycetes</taxon>
        <taxon>Micromonosporales</taxon>
        <taxon>Micromonosporaceae</taxon>
        <taxon>Phytomonospora</taxon>
    </lineage>
</organism>
<dbReference type="CDD" id="cd05233">
    <property type="entry name" value="SDR_c"/>
    <property type="match status" value="1"/>
</dbReference>
<dbReference type="EMBL" id="JACHGT010000007">
    <property type="protein sequence ID" value="MBB6035901.1"/>
    <property type="molecule type" value="Genomic_DNA"/>
</dbReference>
<evidence type="ECO:0000259" key="3">
    <source>
        <dbReference type="SMART" id="SM00822"/>
    </source>
</evidence>
<dbReference type="InterPro" id="IPR002347">
    <property type="entry name" value="SDR_fam"/>
</dbReference>
<keyword evidence="2" id="KW-0560">Oxidoreductase</keyword>
<evidence type="ECO:0000256" key="2">
    <source>
        <dbReference type="ARBA" id="ARBA00023002"/>
    </source>
</evidence>
<dbReference type="FunFam" id="3.40.50.720:FF:000084">
    <property type="entry name" value="Short-chain dehydrogenase reductase"/>
    <property type="match status" value="1"/>
</dbReference>
<dbReference type="InterPro" id="IPR057326">
    <property type="entry name" value="KR_dom"/>
</dbReference>
<evidence type="ECO:0000313" key="5">
    <source>
        <dbReference type="Proteomes" id="UP000548476"/>
    </source>
</evidence>